<feature type="compositionally biased region" description="Acidic residues" evidence="1">
    <location>
        <begin position="44"/>
        <end position="53"/>
    </location>
</feature>
<proteinExistence type="predicted"/>
<name>A0AAV1Y1U7_LUPLU</name>
<evidence type="ECO:0000313" key="2">
    <source>
        <dbReference type="EMBL" id="CAL0327822.1"/>
    </source>
</evidence>
<dbReference type="AlphaFoldDB" id="A0AAV1Y1U7"/>
<evidence type="ECO:0000313" key="3">
    <source>
        <dbReference type="Proteomes" id="UP001497480"/>
    </source>
</evidence>
<dbReference type="Proteomes" id="UP001497480">
    <property type="component" value="Unassembled WGS sequence"/>
</dbReference>
<dbReference type="EMBL" id="CAXHTB010000020">
    <property type="protein sequence ID" value="CAL0327822.1"/>
    <property type="molecule type" value="Genomic_DNA"/>
</dbReference>
<comment type="caution">
    <text evidence="2">The sequence shown here is derived from an EMBL/GenBank/DDBJ whole genome shotgun (WGS) entry which is preliminary data.</text>
</comment>
<reference evidence="2 3" key="1">
    <citation type="submission" date="2024-03" db="EMBL/GenBank/DDBJ databases">
        <authorList>
            <person name="Martinez-Hernandez J."/>
        </authorList>
    </citation>
    <scope>NUCLEOTIDE SEQUENCE [LARGE SCALE GENOMIC DNA]</scope>
</reference>
<sequence>MHSVVVELSATRIERGGHTKRRQPSEEAVTGGAGGVREGKGAEGELEGDEDSAYGDGWIENVGRGSSDEGIYAWVVANHALGTLGSFPLDTTGIIELGGAYA</sequence>
<accession>A0AAV1Y1U7</accession>
<feature type="region of interest" description="Disordered" evidence="1">
    <location>
        <begin position="8"/>
        <end position="55"/>
    </location>
</feature>
<keyword evidence="3" id="KW-1185">Reference proteome</keyword>
<dbReference type="Gene3D" id="3.30.420.150">
    <property type="entry name" value="Exopolyphosphatase. Domain 2"/>
    <property type="match status" value="1"/>
</dbReference>
<organism evidence="2 3">
    <name type="scientific">Lupinus luteus</name>
    <name type="common">European yellow lupine</name>
    <dbReference type="NCBI Taxonomy" id="3873"/>
    <lineage>
        <taxon>Eukaryota</taxon>
        <taxon>Viridiplantae</taxon>
        <taxon>Streptophyta</taxon>
        <taxon>Embryophyta</taxon>
        <taxon>Tracheophyta</taxon>
        <taxon>Spermatophyta</taxon>
        <taxon>Magnoliopsida</taxon>
        <taxon>eudicotyledons</taxon>
        <taxon>Gunneridae</taxon>
        <taxon>Pentapetalae</taxon>
        <taxon>rosids</taxon>
        <taxon>fabids</taxon>
        <taxon>Fabales</taxon>
        <taxon>Fabaceae</taxon>
        <taxon>Papilionoideae</taxon>
        <taxon>50 kb inversion clade</taxon>
        <taxon>genistoids sensu lato</taxon>
        <taxon>core genistoids</taxon>
        <taxon>Genisteae</taxon>
        <taxon>Lupinus</taxon>
    </lineage>
</organism>
<gene>
    <name evidence="2" type="ORF">LLUT_LOCUS28882</name>
</gene>
<evidence type="ECO:0000256" key="1">
    <source>
        <dbReference type="SAM" id="MobiDB-lite"/>
    </source>
</evidence>
<protein>
    <submittedName>
        <fullName evidence="2">Uncharacterized protein</fullName>
    </submittedName>
</protein>